<keyword evidence="1 4" id="KW-0378">Hydrolase</keyword>
<dbReference type="InterPro" id="IPR002641">
    <property type="entry name" value="PNPLA_dom"/>
</dbReference>
<dbReference type="PANTHER" id="PTHR14226:SF57">
    <property type="entry name" value="BLR7027 PROTEIN"/>
    <property type="match status" value="1"/>
</dbReference>
<feature type="short sequence motif" description="GXSXG" evidence="4">
    <location>
        <begin position="53"/>
        <end position="57"/>
    </location>
</feature>
<evidence type="ECO:0000256" key="2">
    <source>
        <dbReference type="ARBA" id="ARBA00022963"/>
    </source>
</evidence>
<feature type="domain" description="PNPLA" evidence="5">
    <location>
        <begin position="22"/>
        <end position="226"/>
    </location>
</feature>
<dbReference type="InterPro" id="IPR016035">
    <property type="entry name" value="Acyl_Trfase/lysoPLipase"/>
</dbReference>
<feature type="active site" description="Proton acceptor" evidence="4">
    <location>
        <position position="213"/>
    </location>
</feature>
<dbReference type="CDD" id="cd07209">
    <property type="entry name" value="Pat_hypo_Ecoli_Z1214_like"/>
    <property type="match status" value="1"/>
</dbReference>
<keyword evidence="2 4" id="KW-0442">Lipid degradation</keyword>
<proteinExistence type="predicted"/>
<comment type="caution">
    <text evidence="4">Lacks conserved residue(s) required for the propagation of feature annotation.</text>
</comment>
<dbReference type="Proteomes" id="UP001157910">
    <property type="component" value="Unassembled WGS sequence"/>
</dbReference>
<evidence type="ECO:0000256" key="1">
    <source>
        <dbReference type="ARBA" id="ARBA00022801"/>
    </source>
</evidence>
<evidence type="ECO:0000256" key="3">
    <source>
        <dbReference type="ARBA" id="ARBA00023098"/>
    </source>
</evidence>
<comment type="caution">
    <text evidence="6">The sequence shown here is derived from an EMBL/GenBank/DDBJ whole genome shotgun (WGS) entry which is preliminary data.</text>
</comment>
<evidence type="ECO:0000313" key="6">
    <source>
        <dbReference type="EMBL" id="SMP78377.1"/>
    </source>
</evidence>
<accession>A0ABY1QQW0</accession>
<reference evidence="6 7" key="1">
    <citation type="submission" date="2017-05" db="EMBL/GenBank/DDBJ databases">
        <authorList>
            <person name="Varghese N."/>
            <person name="Submissions S."/>
        </authorList>
    </citation>
    <scope>NUCLEOTIDE SEQUENCE [LARGE SCALE GENOMIC DNA]</scope>
    <source>
        <strain evidence="6 7">SM16</strain>
    </source>
</reference>
<dbReference type="PANTHER" id="PTHR14226">
    <property type="entry name" value="NEUROPATHY TARGET ESTERASE/SWISS CHEESE D.MELANOGASTER"/>
    <property type="match status" value="1"/>
</dbReference>
<keyword evidence="3 4" id="KW-0443">Lipid metabolism</keyword>
<dbReference type="PROSITE" id="PS51635">
    <property type="entry name" value="PNPLA"/>
    <property type="match status" value="1"/>
</dbReference>
<dbReference type="InterPro" id="IPR050301">
    <property type="entry name" value="NTE"/>
</dbReference>
<evidence type="ECO:0000256" key="4">
    <source>
        <dbReference type="PROSITE-ProRule" id="PRU01161"/>
    </source>
</evidence>
<evidence type="ECO:0000313" key="7">
    <source>
        <dbReference type="Proteomes" id="UP001157910"/>
    </source>
</evidence>
<dbReference type="Pfam" id="PF12536">
    <property type="entry name" value="DUF3734"/>
    <property type="match status" value="1"/>
</dbReference>
<protein>
    <submittedName>
        <fullName evidence="6">NTE family protein</fullName>
    </submittedName>
</protein>
<dbReference type="InterPro" id="IPR021095">
    <property type="entry name" value="DUF3734"/>
</dbReference>
<name>A0ABY1QQW0_9SPHN</name>
<dbReference type="Pfam" id="PF01734">
    <property type="entry name" value="Patatin"/>
    <property type="match status" value="1"/>
</dbReference>
<dbReference type="EMBL" id="FXUI01000011">
    <property type="protein sequence ID" value="SMP78377.1"/>
    <property type="molecule type" value="Genomic_DNA"/>
</dbReference>
<dbReference type="SUPFAM" id="SSF52151">
    <property type="entry name" value="FabD/lysophospholipase-like"/>
    <property type="match status" value="1"/>
</dbReference>
<dbReference type="Gene3D" id="3.40.1090.10">
    <property type="entry name" value="Cytosolic phospholipase A2 catalytic domain"/>
    <property type="match status" value="2"/>
</dbReference>
<keyword evidence="7" id="KW-1185">Reference proteome</keyword>
<feature type="active site" description="Nucleophile" evidence="4">
    <location>
        <position position="55"/>
    </location>
</feature>
<sequence>MLGVSHPQGKSPVTAGAVEFALVLSGGNALGAYQAGAYEALHERGFLPDRVAGASVGAINGAIICGNAPLDRLKKLRALWTPAAKGSPAMEAGGILEDIRRSFAAMMTLAAGRPGVFVPRYFSWLTPGLSLSEQVSLHDTLPLRAELERLLDFDLLNAPSAPAFLATAIDIETGEDVAFDSRRQPVHADHLRASAALLPAFAPVEIDGRLFGDPGMSANLPLDCALHEPGDGPLLCFALDLLPLHGRRPGRLSESVLRMQDLLFATQSRRTIAAWQTIFDERAKQGEGRPITLVHLAYRDQDPEVSGKAFDFSGRSAAHRWQAGFTDTMQALDDLAAGTVELRRRAGMSVYARPAPCAGLQLTGHSLVPSGA</sequence>
<evidence type="ECO:0000259" key="5">
    <source>
        <dbReference type="PROSITE" id="PS51635"/>
    </source>
</evidence>
<organism evidence="6 7">
    <name type="scientific">Novosphingobium panipatense</name>
    <dbReference type="NCBI Taxonomy" id="428991"/>
    <lineage>
        <taxon>Bacteria</taxon>
        <taxon>Pseudomonadati</taxon>
        <taxon>Pseudomonadota</taxon>
        <taxon>Alphaproteobacteria</taxon>
        <taxon>Sphingomonadales</taxon>
        <taxon>Sphingomonadaceae</taxon>
        <taxon>Novosphingobium</taxon>
    </lineage>
</organism>
<gene>
    <name evidence="6" type="ORF">SAMN06296065_1113</name>
</gene>